<gene>
    <name evidence="3" type="ORF">C5750_20795</name>
</gene>
<dbReference type="EMBL" id="PVBT01000007">
    <property type="protein sequence ID" value="PRD50406.1"/>
    <property type="molecule type" value="Genomic_DNA"/>
</dbReference>
<feature type="signal peptide" evidence="2">
    <location>
        <begin position="1"/>
        <end position="22"/>
    </location>
</feature>
<evidence type="ECO:0000256" key="2">
    <source>
        <dbReference type="SAM" id="SignalP"/>
    </source>
</evidence>
<dbReference type="Gene3D" id="3.40.190.10">
    <property type="entry name" value="Periplasmic binding protein-like II"/>
    <property type="match status" value="2"/>
</dbReference>
<reference evidence="3 4" key="1">
    <citation type="submission" date="2018-02" db="EMBL/GenBank/DDBJ databases">
        <title>The draft genome of Phyllobacterium myrsinacearum DSM5892.</title>
        <authorList>
            <person name="Li L."/>
            <person name="Liu L."/>
            <person name="Zhang X."/>
            <person name="Wang T."/>
        </authorList>
    </citation>
    <scope>NUCLEOTIDE SEQUENCE [LARGE SCALE GENOMIC DNA]</scope>
    <source>
        <strain evidence="3 4">DSM 5892</strain>
    </source>
</reference>
<dbReference type="AlphaFoldDB" id="A0A2S9JC61"/>
<keyword evidence="4" id="KW-1185">Reference proteome</keyword>
<keyword evidence="1 2" id="KW-0732">Signal</keyword>
<sequence>MMKRFMATLMATILALTSQVLAAADNQTRFPSLQTETGRLTIYSTTDLAAMKPLIDDFQRSAPGISIDYIEYLTNELHALASEACRKDEPLGDLLLSSSVDQLLKLANDGCAASHTSPETLRVADWANWRDEVFGFTYEPAVFVYNTRKVPPAEVPRTHVELADLLRERLDYYRGRVGTYDIRLSGIGYLLAFNDARQTNTVFGRLLESMARASAVARCCTGEILEEVASGRLYIGYNMLGSYAYDAARKHPDLRVVVPRDYTLVLSRGALIPKSAERGDLGAQFLDYLLSERGQAIARSNAFYFSETGGLPPDVDGPQNLKESGIAQPIRIGPGLLAVQDWAQRQRFIEDWSRSLIELNSPEWTRE</sequence>
<protein>
    <submittedName>
        <fullName evidence="3">ABC transporter substrate-binding protein</fullName>
    </submittedName>
</protein>
<dbReference type="PANTHER" id="PTHR30006">
    <property type="entry name" value="THIAMINE-BINDING PERIPLASMIC PROTEIN-RELATED"/>
    <property type="match status" value="1"/>
</dbReference>
<evidence type="ECO:0000256" key="1">
    <source>
        <dbReference type="ARBA" id="ARBA00022729"/>
    </source>
</evidence>
<dbReference type="Pfam" id="PF13531">
    <property type="entry name" value="SBP_bac_11"/>
    <property type="match status" value="1"/>
</dbReference>
<proteinExistence type="predicted"/>
<evidence type="ECO:0000313" key="3">
    <source>
        <dbReference type="EMBL" id="PRD50406.1"/>
    </source>
</evidence>
<dbReference type="OrthoDB" id="8673316at2"/>
<dbReference type="GO" id="GO:0030288">
    <property type="term" value="C:outer membrane-bounded periplasmic space"/>
    <property type="evidence" value="ECO:0007669"/>
    <property type="project" value="TreeGrafter"/>
</dbReference>
<evidence type="ECO:0000313" key="4">
    <source>
        <dbReference type="Proteomes" id="UP000238563"/>
    </source>
</evidence>
<accession>A0A2S9JC61</accession>
<name>A0A2S9JC61_9HYPH</name>
<comment type="caution">
    <text evidence="3">The sequence shown here is derived from an EMBL/GenBank/DDBJ whole genome shotgun (WGS) entry which is preliminary data.</text>
</comment>
<dbReference type="SUPFAM" id="SSF53850">
    <property type="entry name" value="Periplasmic binding protein-like II"/>
    <property type="match status" value="1"/>
</dbReference>
<feature type="chain" id="PRO_5015412615" evidence="2">
    <location>
        <begin position="23"/>
        <end position="367"/>
    </location>
</feature>
<dbReference type="Proteomes" id="UP000238563">
    <property type="component" value="Unassembled WGS sequence"/>
</dbReference>
<organism evidence="3 4">
    <name type="scientific">Phyllobacterium myrsinacearum</name>
    <dbReference type="NCBI Taxonomy" id="28101"/>
    <lineage>
        <taxon>Bacteria</taxon>
        <taxon>Pseudomonadati</taxon>
        <taxon>Pseudomonadota</taxon>
        <taxon>Alphaproteobacteria</taxon>
        <taxon>Hyphomicrobiales</taxon>
        <taxon>Phyllobacteriaceae</taxon>
        <taxon>Phyllobacterium</taxon>
    </lineage>
</organism>
<dbReference type="PANTHER" id="PTHR30006:SF25">
    <property type="entry name" value="PHOSPHOGLYCERATE TRANSPORT REGULATORY PROTEIN PGTC"/>
    <property type="match status" value="1"/>
</dbReference>